<evidence type="ECO:0000313" key="2">
    <source>
        <dbReference type="Proteomes" id="UP000283993"/>
    </source>
</evidence>
<comment type="caution">
    <text evidence="1">The sequence shown here is derived from an EMBL/GenBank/DDBJ whole genome shotgun (WGS) entry which is preliminary data.</text>
</comment>
<sequence length="167" mass="18468">MPLGSPPGAAFESVMVLSITRLAADVEPRRPSGYPAGMRDLDDLFAGLAQSRFRRRFALGRREADYLAQRGLDAVLAHGAEFVADRLAPARPANDGRQTPWRNHPIFVAQHATGTCCRTCLARWHRIPAERALSAGEQAYVLAVIARWLRNQPEAATAPRQPDLFRD</sequence>
<dbReference type="Pfam" id="PF13811">
    <property type="entry name" value="DUF4186"/>
    <property type="match status" value="1"/>
</dbReference>
<dbReference type="InterPro" id="IPR020378">
    <property type="entry name" value="DUF4186"/>
</dbReference>
<evidence type="ECO:0008006" key="3">
    <source>
        <dbReference type="Google" id="ProtNLM"/>
    </source>
</evidence>
<gene>
    <name evidence="1" type="ORF">SAOR_12155</name>
</gene>
<dbReference type="AlphaFoldDB" id="A0A423PI78"/>
<accession>A0A423PI78</accession>
<organism evidence="1 2">
    <name type="scientific">Salinisphaera orenii MK-B5</name>
    <dbReference type="NCBI Taxonomy" id="856730"/>
    <lineage>
        <taxon>Bacteria</taxon>
        <taxon>Pseudomonadati</taxon>
        <taxon>Pseudomonadota</taxon>
        <taxon>Gammaproteobacteria</taxon>
        <taxon>Salinisphaerales</taxon>
        <taxon>Salinisphaeraceae</taxon>
        <taxon>Salinisphaera</taxon>
    </lineage>
</organism>
<dbReference type="EMBL" id="AYKH01000034">
    <property type="protein sequence ID" value="ROO25307.1"/>
    <property type="molecule type" value="Genomic_DNA"/>
</dbReference>
<protein>
    <recommendedName>
        <fullName evidence="3">DUF4186 domain-containing protein</fullName>
    </recommendedName>
</protein>
<keyword evidence="2" id="KW-1185">Reference proteome</keyword>
<dbReference type="Proteomes" id="UP000283993">
    <property type="component" value="Unassembled WGS sequence"/>
</dbReference>
<proteinExistence type="predicted"/>
<reference evidence="1 2" key="1">
    <citation type="submission" date="2013-10" db="EMBL/GenBank/DDBJ databases">
        <title>Salinisphaera orenii MK-B5 Genome Sequencing.</title>
        <authorList>
            <person name="Lai Q."/>
            <person name="Li C."/>
            <person name="Shao Z."/>
        </authorList>
    </citation>
    <scope>NUCLEOTIDE SEQUENCE [LARGE SCALE GENOMIC DNA]</scope>
    <source>
        <strain evidence="1 2">MK-B5</strain>
    </source>
</reference>
<evidence type="ECO:0000313" key="1">
    <source>
        <dbReference type="EMBL" id="ROO25307.1"/>
    </source>
</evidence>
<name>A0A423PI78_9GAMM</name>